<evidence type="ECO:0000313" key="2">
    <source>
        <dbReference type="Proteomes" id="UP001141327"/>
    </source>
</evidence>
<protein>
    <submittedName>
        <fullName evidence="1">Uncharacterized protein</fullName>
    </submittedName>
</protein>
<evidence type="ECO:0000313" key="1">
    <source>
        <dbReference type="EMBL" id="KAJ4453332.1"/>
    </source>
</evidence>
<comment type="caution">
    <text evidence="1">The sequence shown here is derived from an EMBL/GenBank/DDBJ whole genome shotgun (WGS) entry which is preliminary data.</text>
</comment>
<sequence>MCDHFDDLINVATHFDIVLMNLQIDDNFFEKTQIIDICEDQFDRLNSIVDEIRDMNYALEKMHKYIVDYYNELFVIVEEDKIKFNPDNKNDAHDYMLLTFIPFLDRFRILLFIGSF</sequence>
<reference evidence="1" key="1">
    <citation type="journal article" date="2022" name="bioRxiv">
        <title>Genomics of Preaxostyla Flagellates Illuminates Evolutionary Transitions and the Path Towards Mitochondrial Loss.</title>
        <authorList>
            <person name="Novak L.V.F."/>
            <person name="Treitli S.C."/>
            <person name="Pyrih J."/>
            <person name="Halakuc P."/>
            <person name="Pipaliya S.V."/>
            <person name="Vacek V."/>
            <person name="Brzon O."/>
            <person name="Soukal P."/>
            <person name="Eme L."/>
            <person name="Dacks J.B."/>
            <person name="Karnkowska A."/>
            <person name="Elias M."/>
            <person name="Hampl V."/>
        </authorList>
    </citation>
    <scope>NUCLEOTIDE SEQUENCE</scope>
    <source>
        <strain evidence="1">RCP-MX</strain>
    </source>
</reference>
<organism evidence="1 2">
    <name type="scientific">Paratrimastix pyriformis</name>
    <dbReference type="NCBI Taxonomy" id="342808"/>
    <lineage>
        <taxon>Eukaryota</taxon>
        <taxon>Metamonada</taxon>
        <taxon>Preaxostyla</taxon>
        <taxon>Paratrimastigidae</taxon>
        <taxon>Paratrimastix</taxon>
    </lineage>
</organism>
<keyword evidence="2" id="KW-1185">Reference proteome</keyword>
<dbReference type="EMBL" id="JAPMOS010000278">
    <property type="protein sequence ID" value="KAJ4453332.1"/>
    <property type="molecule type" value="Genomic_DNA"/>
</dbReference>
<gene>
    <name evidence="1" type="ORF">PAPYR_12219</name>
</gene>
<proteinExistence type="predicted"/>
<accession>A0ABQ8U6V3</accession>
<dbReference type="Proteomes" id="UP001141327">
    <property type="component" value="Unassembled WGS sequence"/>
</dbReference>
<name>A0ABQ8U6V3_9EUKA</name>